<dbReference type="SUPFAM" id="SSF53474">
    <property type="entry name" value="alpha/beta-Hydrolases"/>
    <property type="match status" value="1"/>
</dbReference>
<protein>
    <recommendedName>
        <fullName evidence="3">Peptidase S9 prolyl oligopeptidase catalytic domain-containing protein</fullName>
    </recommendedName>
</protein>
<organism evidence="4">
    <name type="scientific">uncultured Dysgonomonas sp</name>
    <dbReference type="NCBI Taxonomy" id="206096"/>
    <lineage>
        <taxon>Bacteria</taxon>
        <taxon>Pseudomonadati</taxon>
        <taxon>Bacteroidota</taxon>
        <taxon>Bacteroidia</taxon>
        <taxon>Bacteroidales</taxon>
        <taxon>Dysgonomonadaceae</taxon>
        <taxon>Dysgonomonas</taxon>
        <taxon>environmental samples</taxon>
    </lineage>
</organism>
<keyword evidence="2" id="KW-0812">Transmembrane</keyword>
<accession>A0A212JCU0</accession>
<evidence type="ECO:0000256" key="2">
    <source>
        <dbReference type="SAM" id="Phobius"/>
    </source>
</evidence>
<keyword evidence="2" id="KW-0472">Membrane</keyword>
<reference evidence="4" key="1">
    <citation type="submission" date="2016-04" db="EMBL/GenBank/DDBJ databases">
        <authorList>
            <person name="Evans L.H."/>
            <person name="Alamgir A."/>
            <person name="Owens N."/>
            <person name="Weber N.D."/>
            <person name="Virtaneva K."/>
            <person name="Barbian K."/>
            <person name="Babar A."/>
            <person name="Rosenke K."/>
        </authorList>
    </citation>
    <scope>NUCLEOTIDE SEQUENCE</scope>
    <source>
        <strain evidence="4">86-2</strain>
    </source>
</reference>
<evidence type="ECO:0000256" key="1">
    <source>
        <dbReference type="ARBA" id="ARBA00022801"/>
    </source>
</evidence>
<dbReference type="PANTHER" id="PTHR42776:SF27">
    <property type="entry name" value="DIPEPTIDYL PEPTIDASE FAMILY MEMBER 6"/>
    <property type="match status" value="1"/>
</dbReference>
<gene>
    <name evidence="4" type="ORF">KL86DYS2_11239</name>
</gene>
<evidence type="ECO:0000259" key="3">
    <source>
        <dbReference type="Pfam" id="PF00326"/>
    </source>
</evidence>
<dbReference type="EMBL" id="FLUL01000001">
    <property type="protein sequence ID" value="SBV97251.1"/>
    <property type="molecule type" value="Genomic_DNA"/>
</dbReference>
<dbReference type="SUPFAM" id="SSF82171">
    <property type="entry name" value="DPP6 N-terminal domain-like"/>
    <property type="match status" value="1"/>
</dbReference>
<dbReference type="InterPro" id="IPR011042">
    <property type="entry name" value="6-blade_b-propeller_TolB-like"/>
</dbReference>
<dbReference type="InterPro" id="IPR029058">
    <property type="entry name" value="AB_hydrolase_fold"/>
</dbReference>
<proteinExistence type="predicted"/>
<dbReference type="GO" id="GO:0006508">
    <property type="term" value="P:proteolysis"/>
    <property type="evidence" value="ECO:0007669"/>
    <property type="project" value="InterPro"/>
</dbReference>
<keyword evidence="2" id="KW-1133">Transmembrane helix</keyword>
<sequence length="878" mass="98751">MKYFKNQIYEETQTHSIICTFVVYKNTKIKDMKFRSVILLLNFIVAVTLFGQKKESLLQAYTTPPVAIVNPLKIDSVNLKGEKFSESDLLKMSISIPEQSAFVRPLKADSDGFLYPEKPQDGAFSLQLISFYITSDRYAKGTLRVTSPNMLEIYIDGKLVASKTTKEKTFRSDKKDITASINPYPLQNRVVIKLLASAKDEVPPTLKIEIENEKTDSISNFTMSNTVNRNVNFSDMLLGKRVTNVSLSAGGQYALLSYRETFGEKSVTTTELYNLKIRSSLLIDADGRKSQLAWMPKSEKMFYVSKDDSGSELRAIDPATLQEAVLAKNIPDESIMFSPDEKTLFYTKLEKEAENKSDLKLLRSPEDRQSGYGNRSFIYKYDLATGLSQQLTFGSHSTALNDISADSKQLLISISEETITSRPFSTNSMYKLDLSTMTVDTLWTKEDFAYSASFSPDGKKILVAGAGEAFDGIGLNIDEGQVANSYNTLAFIMDLETKKIDPITKDFNPSIDTYFWNKKDNLIYFRTTDKDCVNMYTYNLSTKAYSKLPLDEEVIRTFSTAGNALLGIYAGVSVSNSTRAYIYDLKTQKSIRIADPYEERLSQMTLGKVEGWNFTNSAGTEITGMFYLPPNFDPTKKYPMIVYYYGGTMPTSRTFEGPYPGHVFASQGYVVYVVQPSGATGFGQKFSALHVNAWGKRTAEDIIEGTKQFVKEHPYVNDKKIGCIGASYGGFMTMYLQTQTDMFAAAVSHAGISSISSYWGEGYWGYTYSSGASANSYPWNNPDLYVKQSPLFSADKIKTPLLLTHGTVDTNVPIGESIQMYTALKILGKPVEFIQVKDENHGVVNYKRRVEWNNSIMAWFSKWLKEDTAWWNSLYPEK</sequence>
<keyword evidence="1" id="KW-0378">Hydrolase</keyword>
<dbReference type="Gene3D" id="2.120.10.30">
    <property type="entry name" value="TolB, C-terminal domain"/>
    <property type="match status" value="2"/>
</dbReference>
<dbReference type="PANTHER" id="PTHR42776">
    <property type="entry name" value="SERINE PEPTIDASE S9 FAMILY MEMBER"/>
    <property type="match status" value="1"/>
</dbReference>
<dbReference type="AlphaFoldDB" id="A0A212JCU0"/>
<feature type="transmembrane region" description="Helical" evidence="2">
    <location>
        <begin position="34"/>
        <end position="51"/>
    </location>
</feature>
<dbReference type="GO" id="GO:0004252">
    <property type="term" value="F:serine-type endopeptidase activity"/>
    <property type="evidence" value="ECO:0007669"/>
    <property type="project" value="TreeGrafter"/>
</dbReference>
<name>A0A212JCU0_9BACT</name>
<dbReference type="Gene3D" id="3.40.50.1820">
    <property type="entry name" value="alpha/beta hydrolase"/>
    <property type="match status" value="1"/>
</dbReference>
<dbReference type="InterPro" id="IPR001375">
    <property type="entry name" value="Peptidase_S9_cat"/>
</dbReference>
<evidence type="ECO:0000313" key="4">
    <source>
        <dbReference type="EMBL" id="SBV97251.1"/>
    </source>
</evidence>
<feature type="domain" description="Peptidase S9 prolyl oligopeptidase catalytic" evidence="3">
    <location>
        <begin position="663"/>
        <end position="866"/>
    </location>
</feature>
<dbReference type="Pfam" id="PF00326">
    <property type="entry name" value="Peptidase_S9"/>
    <property type="match status" value="1"/>
</dbReference>